<comment type="similarity">
    <text evidence="2">Belongs to the IQD family.</text>
</comment>
<dbReference type="CDD" id="cd23767">
    <property type="entry name" value="IQCD"/>
    <property type="match status" value="1"/>
</dbReference>
<reference evidence="6" key="1">
    <citation type="submission" date="2020-12" db="EMBL/GenBank/DDBJ databases">
        <title>WGS assembly of Carya illinoinensis cv. Pawnee.</title>
        <authorList>
            <person name="Platts A."/>
            <person name="Shu S."/>
            <person name="Wright S."/>
            <person name="Barry K."/>
            <person name="Edger P."/>
            <person name="Pires J.C."/>
            <person name="Schmutz J."/>
        </authorList>
    </citation>
    <scope>NUCLEOTIDE SEQUENCE</scope>
    <source>
        <tissue evidence="6">Leaf</tissue>
    </source>
</reference>
<dbReference type="Pfam" id="PF00612">
    <property type="entry name" value="IQ"/>
    <property type="match status" value="1"/>
</dbReference>
<keyword evidence="8" id="KW-1185">Reference proteome</keyword>
<dbReference type="EMBL" id="CM031838">
    <property type="protein sequence ID" value="KAG6677050.1"/>
    <property type="molecule type" value="Genomic_DNA"/>
</dbReference>
<organism evidence="6 8">
    <name type="scientific">Carya illinoinensis</name>
    <name type="common">Pecan</name>
    <dbReference type="NCBI Taxonomy" id="32201"/>
    <lineage>
        <taxon>Eukaryota</taxon>
        <taxon>Viridiplantae</taxon>
        <taxon>Streptophyta</taxon>
        <taxon>Embryophyta</taxon>
        <taxon>Tracheophyta</taxon>
        <taxon>Spermatophyta</taxon>
        <taxon>Magnoliopsida</taxon>
        <taxon>eudicotyledons</taxon>
        <taxon>Gunneridae</taxon>
        <taxon>Pentapetalae</taxon>
        <taxon>rosids</taxon>
        <taxon>fabids</taxon>
        <taxon>Fagales</taxon>
        <taxon>Juglandaceae</taxon>
        <taxon>Carya</taxon>
    </lineage>
</organism>
<evidence type="ECO:0000256" key="4">
    <source>
        <dbReference type="SAM" id="MobiDB-lite"/>
    </source>
</evidence>
<evidence type="ECO:0000313" key="7">
    <source>
        <dbReference type="EMBL" id="KAG6677049.1"/>
    </source>
</evidence>
<name>A0A8T1NF60_CARIL</name>
<dbReference type="PANTHER" id="PTHR32295:SF41">
    <property type="entry name" value="PROTEIN IQ-DOMAIN 11"/>
    <property type="match status" value="1"/>
</dbReference>
<dbReference type="Proteomes" id="UP000811609">
    <property type="component" value="Chromosome 14"/>
</dbReference>
<dbReference type="Proteomes" id="UP000811246">
    <property type="component" value="Chromosome 14"/>
</dbReference>
<dbReference type="AlphaFoldDB" id="A0A8T1NF60"/>
<evidence type="ECO:0000313" key="8">
    <source>
        <dbReference type="Proteomes" id="UP000811609"/>
    </source>
</evidence>
<dbReference type="Gene3D" id="1.20.5.190">
    <property type="match status" value="1"/>
</dbReference>
<protein>
    <recommendedName>
        <fullName evidence="5">DUF4005 domain-containing protein</fullName>
    </recommendedName>
</protein>
<dbReference type="SMART" id="SM00015">
    <property type="entry name" value="IQ"/>
    <property type="match status" value="1"/>
</dbReference>
<evidence type="ECO:0000313" key="6">
    <source>
        <dbReference type="EMBL" id="KAG6628298.1"/>
    </source>
</evidence>
<evidence type="ECO:0000256" key="2">
    <source>
        <dbReference type="ARBA" id="ARBA00024341"/>
    </source>
</evidence>
<dbReference type="PROSITE" id="PS50096">
    <property type="entry name" value="IQ"/>
    <property type="match status" value="2"/>
</dbReference>
<dbReference type="InterPro" id="IPR000048">
    <property type="entry name" value="IQ_motif_EF-hand-BS"/>
</dbReference>
<dbReference type="Pfam" id="PF13178">
    <property type="entry name" value="DUF4005"/>
    <property type="match status" value="1"/>
</dbReference>
<feature type="region of interest" description="Disordered" evidence="4">
    <location>
        <begin position="298"/>
        <end position="323"/>
    </location>
</feature>
<feature type="domain" description="DUF4005" evidence="5">
    <location>
        <begin position="347"/>
        <end position="424"/>
    </location>
</feature>
<sequence>MARKKSWFNIVKRFFIRETQSRPEKEKRRKWIFGRFKTKRLPSLTAPSSLKERSLCEAEEEQSKHALAVALASAAAAEAAVAAAQAAAAEVVRLAGTSQSDHRCEYETKELSVIKLQADTPSSHYQYKKEIHEISATKIQTAFRGYLARKALRALKGIVRLQAIIRGRAVRRQALTTLKCLQSMVNIQSQVCTRRFEMAEGTWDYEGTKQLQDWKDKIIKIDSNSQRRWDDSVLSKEEEEALFLSKKEAMIKRERIKDYAFSHRKSAETERSKVNGRWRYWLDQWVDTQVVKSRELEDLDPVPTSNPRQLEDYGRGQPKLRNVQGRNNFEGLESPIFVPRRSFHRRQCSLGDHNSFSSSPVVPTYMAATESAKAKARSMSSPKLRPRSFDTCSESYSPCKNKLSFISSINTEVSSGGRISKTSSCQQRSPSLKGVPGPIKSSRTMRDLSFDSGCSLQVWDRHGGFR</sequence>
<gene>
    <name evidence="6" type="ORF">CIPAW_14G005000</name>
    <name evidence="7" type="ORF">I3842_14G007000</name>
</gene>
<dbReference type="InterPro" id="IPR025064">
    <property type="entry name" value="DUF4005"/>
</dbReference>
<evidence type="ECO:0000259" key="5">
    <source>
        <dbReference type="Pfam" id="PF13178"/>
    </source>
</evidence>
<comment type="subunit">
    <text evidence="3">Binds to multiple calmodulin (CaM) in the presence of Ca(2+) and CaM-like proteins.</text>
</comment>
<dbReference type="OrthoDB" id="696085at2759"/>
<comment type="caution">
    <text evidence="6">The sequence shown here is derived from an EMBL/GenBank/DDBJ whole genome shotgun (WGS) entry which is preliminary data.</text>
</comment>
<dbReference type="GO" id="GO:0005516">
    <property type="term" value="F:calmodulin binding"/>
    <property type="evidence" value="ECO:0007669"/>
    <property type="project" value="UniProtKB-KW"/>
</dbReference>
<evidence type="ECO:0000256" key="1">
    <source>
        <dbReference type="ARBA" id="ARBA00022860"/>
    </source>
</evidence>
<feature type="region of interest" description="Disordered" evidence="4">
    <location>
        <begin position="417"/>
        <end position="439"/>
    </location>
</feature>
<keyword evidence="1" id="KW-0112">Calmodulin-binding</keyword>
<dbReference type="PANTHER" id="PTHR32295">
    <property type="entry name" value="IQ-DOMAIN 5-RELATED"/>
    <property type="match status" value="1"/>
</dbReference>
<dbReference type="EMBL" id="CM031822">
    <property type="protein sequence ID" value="KAG6628298.1"/>
    <property type="molecule type" value="Genomic_DNA"/>
</dbReference>
<dbReference type="EMBL" id="CM031838">
    <property type="protein sequence ID" value="KAG6677049.1"/>
    <property type="molecule type" value="Genomic_DNA"/>
</dbReference>
<reference evidence="7" key="2">
    <citation type="submission" date="2021-01" db="EMBL/GenBank/DDBJ databases">
        <authorList>
            <person name="Lovell J.T."/>
            <person name="Bentley N."/>
            <person name="Bhattarai G."/>
            <person name="Jenkins J.W."/>
            <person name="Sreedasyam A."/>
            <person name="Alarcon Y."/>
            <person name="Bock C."/>
            <person name="Boston L."/>
            <person name="Carlson J."/>
            <person name="Cervantes K."/>
            <person name="Clermont K."/>
            <person name="Krom N."/>
            <person name="Kubenka K."/>
            <person name="Mamidi S."/>
            <person name="Mattison C."/>
            <person name="Monteros M."/>
            <person name="Pisani C."/>
            <person name="Plott C."/>
            <person name="Rajasekar S."/>
            <person name="Rhein H.S."/>
            <person name="Rohla C."/>
            <person name="Song M."/>
            <person name="Hilaire R.S."/>
            <person name="Shu S."/>
            <person name="Wells L."/>
            <person name="Wang X."/>
            <person name="Webber J."/>
            <person name="Heerema R.J."/>
            <person name="Klein P."/>
            <person name="Conner P."/>
            <person name="Grauke L."/>
            <person name="Grimwood J."/>
            <person name="Schmutz J."/>
            <person name="Randall J.J."/>
        </authorList>
    </citation>
    <scope>NUCLEOTIDE SEQUENCE</scope>
    <source>
        <tissue evidence="7">Leaf</tissue>
    </source>
</reference>
<accession>A0A8T1NF60</accession>
<feature type="compositionally biased region" description="Polar residues" evidence="4">
    <location>
        <begin position="420"/>
        <end position="430"/>
    </location>
</feature>
<proteinExistence type="inferred from homology"/>
<evidence type="ECO:0000256" key="3">
    <source>
        <dbReference type="ARBA" id="ARBA00024378"/>
    </source>
</evidence>